<keyword evidence="2" id="KW-1185">Reference proteome</keyword>
<evidence type="ECO:0000313" key="2">
    <source>
        <dbReference type="Proteomes" id="UP000886998"/>
    </source>
</evidence>
<dbReference type="AlphaFoldDB" id="A0A8X7CCT7"/>
<dbReference type="Proteomes" id="UP000886998">
    <property type="component" value="Unassembled WGS sequence"/>
</dbReference>
<organism evidence="1 2">
    <name type="scientific">Trichonephila inaurata madagascariensis</name>
    <dbReference type="NCBI Taxonomy" id="2747483"/>
    <lineage>
        <taxon>Eukaryota</taxon>
        <taxon>Metazoa</taxon>
        <taxon>Ecdysozoa</taxon>
        <taxon>Arthropoda</taxon>
        <taxon>Chelicerata</taxon>
        <taxon>Arachnida</taxon>
        <taxon>Araneae</taxon>
        <taxon>Araneomorphae</taxon>
        <taxon>Entelegynae</taxon>
        <taxon>Araneoidea</taxon>
        <taxon>Nephilidae</taxon>
        <taxon>Trichonephila</taxon>
        <taxon>Trichonephila inaurata</taxon>
    </lineage>
</organism>
<sequence>MHLAYGAADESGRRSWKVYEKRYPDRRIPQHQMFARMHCNLRSNMYDAGRRQLTRFVNVEERVLLSFEEYRIPAHKILLRSQGSVSQQCGG</sequence>
<accession>A0A8X7CCT7</accession>
<comment type="caution">
    <text evidence="1">The sequence shown here is derived from an EMBL/GenBank/DDBJ whole genome shotgun (WGS) entry which is preliminary data.</text>
</comment>
<reference evidence="1" key="1">
    <citation type="submission" date="2020-08" db="EMBL/GenBank/DDBJ databases">
        <title>Multicomponent nature underlies the extraordinary mechanical properties of spider dragline silk.</title>
        <authorList>
            <person name="Kono N."/>
            <person name="Nakamura H."/>
            <person name="Mori M."/>
            <person name="Yoshida Y."/>
            <person name="Ohtoshi R."/>
            <person name="Malay A.D."/>
            <person name="Moran D.A.P."/>
            <person name="Tomita M."/>
            <person name="Numata K."/>
            <person name="Arakawa K."/>
        </authorList>
    </citation>
    <scope>NUCLEOTIDE SEQUENCE</scope>
</reference>
<evidence type="ECO:0000313" key="1">
    <source>
        <dbReference type="EMBL" id="GFY66769.1"/>
    </source>
</evidence>
<name>A0A8X7CCT7_9ARAC</name>
<dbReference type="EMBL" id="BMAV01016237">
    <property type="protein sequence ID" value="GFY66769.1"/>
    <property type="molecule type" value="Genomic_DNA"/>
</dbReference>
<dbReference type="OrthoDB" id="6753189at2759"/>
<gene>
    <name evidence="1" type="ORF">TNIN_376111</name>
</gene>
<protein>
    <submittedName>
        <fullName evidence="1">Uncharacterized protein</fullName>
    </submittedName>
</protein>
<proteinExistence type="predicted"/>